<gene>
    <name evidence="18" type="ORF">g.4293</name>
</gene>
<organism evidence="18">
    <name type="scientific">Graphocephala atropunctata</name>
    <dbReference type="NCBI Taxonomy" id="36148"/>
    <lineage>
        <taxon>Eukaryota</taxon>
        <taxon>Metazoa</taxon>
        <taxon>Ecdysozoa</taxon>
        <taxon>Arthropoda</taxon>
        <taxon>Hexapoda</taxon>
        <taxon>Insecta</taxon>
        <taxon>Pterygota</taxon>
        <taxon>Neoptera</taxon>
        <taxon>Paraneoptera</taxon>
        <taxon>Hemiptera</taxon>
        <taxon>Auchenorrhyncha</taxon>
        <taxon>Membracoidea</taxon>
        <taxon>Cicadellidae</taxon>
        <taxon>Cicadellinae</taxon>
        <taxon>Cicadellini</taxon>
        <taxon>Graphocephala</taxon>
    </lineage>
</organism>
<evidence type="ECO:0000256" key="11">
    <source>
        <dbReference type="ARBA" id="ARBA00031642"/>
    </source>
</evidence>
<comment type="catalytic activity">
    <reaction evidence="12">
        <text>1D-myo-inositol 1,2,5,6-tetrakisphosphate + H2O = 1D-myo-inositol 1,2,6-trisphosphate + phosphate</text>
        <dbReference type="Rhea" id="RHEA:77119"/>
        <dbReference type="ChEBI" id="CHEBI:15377"/>
        <dbReference type="ChEBI" id="CHEBI:43474"/>
        <dbReference type="ChEBI" id="CHEBI:195535"/>
        <dbReference type="ChEBI" id="CHEBI:195537"/>
        <dbReference type="EC" id="3.1.3.62"/>
    </reaction>
    <physiologicalReaction direction="left-to-right" evidence="12">
        <dbReference type="Rhea" id="RHEA:77120"/>
    </physiologicalReaction>
</comment>
<dbReference type="Pfam" id="PF00328">
    <property type="entry name" value="His_Phos_2"/>
    <property type="match status" value="1"/>
</dbReference>
<evidence type="ECO:0000256" key="12">
    <source>
        <dbReference type="ARBA" id="ARBA00043668"/>
    </source>
</evidence>
<dbReference type="SUPFAM" id="SSF53254">
    <property type="entry name" value="Phosphoglycerate mutase-like"/>
    <property type="match status" value="1"/>
</dbReference>
<evidence type="ECO:0000256" key="17">
    <source>
        <dbReference type="SAM" id="SignalP"/>
    </source>
</evidence>
<evidence type="ECO:0000256" key="10">
    <source>
        <dbReference type="ARBA" id="ARBA00023180"/>
    </source>
</evidence>
<evidence type="ECO:0000256" key="5">
    <source>
        <dbReference type="ARBA" id="ARBA00018097"/>
    </source>
</evidence>
<dbReference type="Gene3D" id="3.40.50.1240">
    <property type="entry name" value="Phosphoglycerate mutase-like"/>
    <property type="match status" value="1"/>
</dbReference>
<keyword evidence="8" id="KW-0378">Hydrolase</keyword>
<evidence type="ECO:0000313" key="18">
    <source>
        <dbReference type="EMBL" id="JAT08279.1"/>
    </source>
</evidence>
<accession>A0A1B6KA01</accession>
<evidence type="ECO:0000256" key="15">
    <source>
        <dbReference type="ARBA" id="ARBA00043832"/>
    </source>
</evidence>
<dbReference type="GO" id="GO:0052745">
    <property type="term" value="F:inositol phosphate phosphatase activity"/>
    <property type="evidence" value="ECO:0007669"/>
    <property type="project" value="TreeGrafter"/>
</dbReference>
<dbReference type="EC" id="3.1.3.80" evidence="3"/>
<dbReference type="GO" id="GO:0034417">
    <property type="term" value="F:bisphosphoglycerate 3-phosphatase activity"/>
    <property type="evidence" value="ECO:0007669"/>
    <property type="project" value="UniProtKB-EC"/>
</dbReference>
<dbReference type="PIRSF" id="PIRSF000894">
    <property type="entry name" value="Acid_phosphatase"/>
    <property type="match status" value="1"/>
</dbReference>
<evidence type="ECO:0000256" key="4">
    <source>
        <dbReference type="ARBA" id="ARBA00013040"/>
    </source>
</evidence>
<keyword evidence="10" id="KW-0325">Glycoprotein</keyword>
<dbReference type="PANTHER" id="PTHR20963">
    <property type="entry name" value="MULTIPLE INOSITOL POLYPHOSPHATE PHOSPHATASE-RELATED"/>
    <property type="match status" value="1"/>
</dbReference>
<evidence type="ECO:0000256" key="16">
    <source>
        <dbReference type="PIRSR" id="PIRSR000894-2"/>
    </source>
</evidence>
<comment type="similarity">
    <text evidence="2">Belongs to the histidine acid phosphatase family. MINPP1 subfamily.</text>
</comment>
<evidence type="ECO:0000256" key="14">
    <source>
        <dbReference type="ARBA" id="ARBA00043691"/>
    </source>
</evidence>
<reference evidence="18" key="1">
    <citation type="submission" date="2015-11" db="EMBL/GenBank/DDBJ databases">
        <title>De novo transcriptome assembly of four potential Pierce s Disease insect vectors from Arizona vineyards.</title>
        <authorList>
            <person name="Tassone E.E."/>
        </authorList>
    </citation>
    <scope>NUCLEOTIDE SEQUENCE</scope>
</reference>
<dbReference type="InterPro" id="IPR016274">
    <property type="entry name" value="Histidine_acid_Pase_euk"/>
</dbReference>
<evidence type="ECO:0000256" key="6">
    <source>
        <dbReference type="ARBA" id="ARBA00022475"/>
    </source>
</evidence>
<dbReference type="CDD" id="cd07061">
    <property type="entry name" value="HP_HAP_like"/>
    <property type="match status" value="1"/>
</dbReference>
<evidence type="ECO:0000256" key="8">
    <source>
        <dbReference type="ARBA" id="ARBA00022801"/>
    </source>
</evidence>
<evidence type="ECO:0000256" key="2">
    <source>
        <dbReference type="ARBA" id="ARBA00008422"/>
    </source>
</evidence>
<proteinExistence type="inferred from homology"/>
<keyword evidence="7 17" id="KW-0732">Signal</keyword>
<dbReference type="AlphaFoldDB" id="A0A1B6KA01"/>
<feature type="chain" id="PRO_5008586398" description="Multiple inositol polyphosphate phosphatase 1" evidence="17">
    <location>
        <begin position="17"/>
        <end position="461"/>
    </location>
</feature>
<keyword evidence="16" id="KW-1015">Disulfide bond</keyword>
<name>A0A1B6KA01_9HEMI</name>
<comment type="subcellular location">
    <subcellularLocation>
        <location evidence="1">Cell membrane</location>
    </subcellularLocation>
</comment>
<dbReference type="EC" id="3.1.3.62" evidence="4"/>
<keyword evidence="9" id="KW-0472">Membrane</keyword>
<evidence type="ECO:0000256" key="9">
    <source>
        <dbReference type="ARBA" id="ARBA00023136"/>
    </source>
</evidence>
<dbReference type="InterPro" id="IPR000560">
    <property type="entry name" value="His_Pase_clade-2"/>
</dbReference>
<dbReference type="GO" id="GO:0003993">
    <property type="term" value="F:acid phosphatase activity"/>
    <property type="evidence" value="ECO:0007669"/>
    <property type="project" value="TreeGrafter"/>
</dbReference>
<feature type="disulfide bond" evidence="16">
    <location>
        <begin position="407"/>
        <end position="412"/>
    </location>
</feature>
<protein>
    <recommendedName>
        <fullName evidence="5">Multiple inositol polyphosphate phosphatase 1</fullName>
        <ecNumber evidence="4">3.1.3.62</ecNumber>
        <ecNumber evidence="3">3.1.3.80</ecNumber>
    </recommendedName>
    <alternativeName>
        <fullName evidence="11">2,3-bisphosphoglycerate 3-phosphatase</fullName>
    </alternativeName>
</protein>
<dbReference type="EMBL" id="GEBQ01031698">
    <property type="protein sequence ID" value="JAT08279.1"/>
    <property type="molecule type" value="Transcribed_RNA"/>
</dbReference>
<comment type="catalytic activity">
    <reaction evidence="15">
        <text>(2R)-2,3-bisphosphoglycerate + H2O = (2R)-2-phosphoglycerate + phosphate</text>
        <dbReference type="Rhea" id="RHEA:27381"/>
        <dbReference type="ChEBI" id="CHEBI:15377"/>
        <dbReference type="ChEBI" id="CHEBI:43474"/>
        <dbReference type="ChEBI" id="CHEBI:58248"/>
        <dbReference type="ChEBI" id="CHEBI:58289"/>
        <dbReference type="EC" id="3.1.3.80"/>
    </reaction>
    <physiologicalReaction direction="left-to-right" evidence="15">
        <dbReference type="Rhea" id="RHEA:27382"/>
    </physiologicalReaction>
</comment>
<evidence type="ECO:0000256" key="3">
    <source>
        <dbReference type="ARBA" id="ARBA00012976"/>
    </source>
</evidence>
<keyword evidence="6" id="KW-1003">Cell membrane</keyword>
<evidence type="ECO:0000256" key="1">
    <source>
        <dbReference type="ARBA" id="ARBA00004236"/>
    </source>
</evidence>
<dbReference type="GO" id="GO:0005886">
    <property type="term" value="C:plasma membrane"/>
    <property type="evidence" value="ECO:0007669"/>
    <property type="project" value="UniProtKB-SubCell"/>
</dbReference>
<dbReference type="PANTHER" id="PTHR20963:SF8">
    <property type="entry name" value="MULTIPLE INOSITOL POLYPHOSPHATE PHOSPHATASE 1"/>
    <property type="match status" value="1"/>
</dbReference>
<dbReference type="InterPro" id="IPR029033">
    <property type="entry name" value="His_PPase_superfam"/>
</dbReference>
<comment type="catalytic activity">
    <reaction evidence="14">
        <text>1D-myo-inositol hexakisphosphate + H2O = 1D-myo-inositol 1,2,4,5,6-pentakisphosphate + phosphate</text>
        <dbReference type="Rhea" id="RHEA:16989"/>
        <dbReference type="ChEBI" id="CHEBI:15377"/>
        <dbReference type="ChEBI" id="CHEBI:43474"/>
        <dbReference type="ChEBI" id="CHEBI:57798"/>
        <dbReference type="ChEBI" id="CHEBI:58130"/>
        <dbReference type="EC" id="3.1.3.62"/>
    </reaction>
    <physiologicalReaction direction="left-to-right" evidence="14">
        <dbReference type="Rhea" id="RHEA:16990"/>
    </physiologicalReaction>
</comment>
<feature type="disulfide bond" evidence="16">
    <location>
        <begin position="257"/>
        <end position="272"/>
    </location>
</feature>
<feature type="signal peptide" evidence="17">
    <location>
        <begin position="1"/>
        <end position="16"/>
    </location>
</feature>
<comment type="catalytic activity">
    <reaction evidence="13">
        <text>1D-myo-inositol 1,2,4,5,6-pentakisphosphate + H2O = 1D-myo-inositol 1,2,5,6-tetrakisphosphate + phosphate</text>
        <dbReference type="Rhea" id="RHEA:77115"/>
        <dbReference type="ChEBI" id="CHEBI:15377"/>
        <dbReference type="ChEBI" id="CHEBI:43474"/>
        <dbReference type="ChEBI" id="CHEBI:57798"/>
        <dbReference type="ChEBI" id="CHEBI:195535"/>
        <dbReference type="EC" id="3.1.3.62"/>
    </reaction>
    <physiologicalReaction direction="left-to-right" evidence="13">
        <dbReference type="Rhea" id="RHEA:77116"/>
    </physiologicalReaction>
</comment>
<evidence type="ECO:0000256" key="7">
    <source>
        <dbReference type="ARBA" id="ARBA00022729"/>
    </source>
</evidence>
<sequence length="461" mass="53723">METLSILLGALAAVSARRIKDEYTCYAEDEDQYLYFGTKTSYAVMFKDALPPFQNDECSPPLMLWEMIRHGTRFPMFEEHRPLRLLVGLKNRILRNHKIFKNVELCDQDRQNLGNWTFDFQISESNRLSLQGKLDMQSLARRHLQRYPTLFQDYQEDKYQFQITESDRTNQSARYFLKALFPDVNIPQPEPNNSLLRSYMNCSTWMLDYASSRTIRQHSDDFHNSLLMSELVDRVSRRLGFFFDIRPSQVDAMYKMCAYDKAYKPHEISAWCSVFTKQELKMLEYREDLLYYYKHGYGMDINLKVACPLLRDLFVRLNESVTQGDSATPVVVYFTHNGMFERFFARLGLLNSSSPPTAQFDYSDSRAWRLAKYIPFAANLAVTLHNCTGGYKVAVYLNERPLELEYCTDGLCDWQTLYDRFHTLVDSSTCNLDQCYVGAASLSIPLSITVPLSLLLFISLV</sequence>
<evidence type="ECO:0000256" key="13">
    <source>
        <dbReference type="ARBA" id="ARBA00043671"/>
    </source>
</evidence>